<keyword evidence="3" id="KW-1185">Reference proteome</keyword>
<dbReference type="Proteomes" id="UP001205920">
    <property type="component" value="Unassembled WGS sequence"/>
</dbReference>
<accession>A0AAW5HW80</accession>
<dbReference type="AlphaFoldDB" id="A0AAW5HW80"/>
<dbReference type="Pfam" id="PF13490">
    <property type="entry name" value="zf-HC2"/>
    <property type="match status" value="1"/>
</dbReference>
<evidence type="ECO:0000259" key="1">
    <source>
        <dbReference type="Pfam" id="PF13490"/>
    </source>
</evidence>
<proteinExistence type="predicted"/>
<dbReference type="EMBL" id="JAEUWV010000003">
    <property type="protein sequence ID" value="MCO6394071.1"/>
    <property type="molecule type" value="Genomic_DNA"/>
</dbReference>
<sequence>MRAFCSTEHLNPEAIAAFADGELSRSASRRAMKHMLECPECFQDVLVQRRASARVKACKDDDLRAPDSLVAKLSGLCHEMQPAEPCGEDAHHKERSPIVAAVDATLRALQHRE</sequence>
<name>A0AAW5HW80_9CORY</name>
<organism evidence="2 3">
    <name type="scientific">Corynebacterium lipophilum</name>
    <dbReference type="NCBI Taxonomy" id="2804918"/>
    <lineage>
        <taxon>Bacteria</taxon>
        <taxon>Bacillati</taxon>
        <taxon>Actinomycetota</taxon>
        <taxon>Actinomycetes</taxon>
        <taxon>Mycobacteriales</taxon>
        <taxon>Corynebacteriaceae</taxon>
        <taxon>Corynebacterium</taxon>
    </lineage>
</organism>
<reference evidence="2 3" key="1">
    <citation type="submission" date="2021-01" db="EMBL/GenBank/DDBJ databases">
        <title>Identification and Characterization of Corynebacterium sp.</title>
        <authorList>
            <person name="Luo Q."/>
            <person name="Qu P."/>
            <person name="Chen Q."/>
        </authorList>
    </citation>
    <scope>NUCLEOTIDE SEQUENCE [LARGE SCALE GENOMIC DNA]</scope>
    <source>
        <strain evidence="2 3">MC-18</strain>
    </source>
</reference>
<dbReference type="RefSeq" id="WP_305883252.1">
    <property type="nucleotide sequence ID" value="NZ_JAEUWV010000003.1"/>
</dbReference>
<evidence type="ECO:0000313" key="3">
    <source>
        <dbReference type="Proteomes" id="UP001205920"/>
    </source>
</evidence>
<gene>
    <name evidence="2" type="ORF">JMN37_03585</name>
</gene>
<protein>
    <submittedName>
        <fullName evidence="2">Zf-HC2 domain-containing protein</fullName>
    </submittedName>
</protein>
<evidence type="ECO:0000313" key="2">
    <source>
        <dbReference type="EMBL" id="MCO6394071.1"/>
    </source>
</evidence>
<comment type="caution">
    <text evidence="2">The sequence shown here is derived from an EMBL/GenBank/DDBJ whole genome shotgun (WGS) entry which is preliminary data.</text>
</comment>
<dbReference type="InterPro" id="IPR027383">
    <property type="entry name" value="Znf_put"/>
</dbReference>
<feature type="domain" description="Putative zinc-finger" evidence="1">
    <location>
        <begin position="13"/>
        <end position="41"/>
    </location>
</feature>